<evidence type="ECO:0000313" key="3">
    <source>
        <dbReference type="Proteomes" id="UP000597444"/>
    </source>
</evidence>
<dbReference type="RefSeq" id="WP_220208894.1">
    <property type="nucleotide sequence ID" value="NZ_BNJK01000002.1"/>
</dbReference>
<comment type="caution">
    <text evidence="2">The sequence shown here is derived from an EMBL/GenBank/DDBJ whole genome shotgun (WGS) entry which is preliminary data.</text>
</comment>
<dbReference type="AlphaFoldDB" id="A0A8J3IWJ0"/>
<keyword evidence="1" id="KW-1133">Transmembrane helix</keyword>
<feature type="transmembrane region" description="Helical" evidence="1">
    <location>
        <begin position="185"/>
        <end position="206"/>
    </location>
</feature>
<keyword evidence="3" id="KW-1185">Reference proteome</keyword>
<feature type="transmembrane region" description="Helical" evidence="1">
    <location>
        <begin position="12"/>
        <end position="33"/>
    </location>
</feature>
<protein>
    <submittedName>
        <fullName evidence="2">Uncharacterized protein</fullName>
    </submittedName>
</protein>
<reference evidence="2" key="1">
    <citation type="submission" date="2020-10" db="EMBL/GenBank/DDBJ databases">
        <title>Taxonomic study of unclassified bacteria belonging to the class Ktedonobacteria.</title>
        <authorList>
            <person name="Yabe S."/>
            <person name="Wang C.M."/>
            <person name="Zheng Y."/>
            <person name="Sakai Y."/>
            <person name="Cavaletti L."/>
            <person name="Monciardini P."/>
            <person name="Donadio S."/>
        </authorList>
    </citation>
    <scope>NUCLEOTIDE SEQUENCE</scope>
    <source>
        <strain evidence="2">ID150040</strain>
    </source>
</reference>
<proteinExistence type="predicted"/>
<evidence type="ECO:0000256" key="1">
    <source>
        <dbReference type="SAM" id="Phobius"/>
    </source>
</evidence>
<evidence type="ECO:0000313" key="2">
    <source>
        <dbReference type="EMBL" id="GHO98130.1"/>
    </source>
</evidence>
<organism evidence="2 3">
    <name type="scientific">Reticulibacter mediterranei</name>
    <dbReference type="NCBI Taxonomy" id="2778369"/>
    <lineage>
        <taxon>Bacteria</taxon>
        <taxon>Bacillati</taxon>
        <taxon>Chloroflexota</taxon>
        <taxon>Ktedonobacteria</taxon>
        <taxon>Ktedonobacterales</taxon>
        <taxon>Reticulibacteraceae</taxon>
        <taxon>Reticulibacter</taxon>
    </lineage>
</organism>
<dbReference type="EMBL" id="BNJK01000002">
    <property type="protein sequence ID" value="GHO98130.1"/>
    <property type="molecule type" value="Genomic_DNA"/>
</dbReference>
<feature type="transmembrane region" description="Helical" evidence="1">
    <location>
        <begin position="126"/>
        <end position="147"/>
    </location>
</feature>
<gene>
    <name evidence="2" type="ORF">KSF_081780</name>
</gene>
<feature type="transmembrane region" description="Helical" evidence="1">
    <location>
        <begin position="218"/>
        <end position="236"/>
    </location>
</feature>
<feature type="transmembrane region" description="Helical" evidence="1">
    <location>
        <begin position="318"/>
        <end position="336"/>
    </location>
</feature>
<feature type="transmembrane region" description="Helical" evidence="1">
    <location>
        <begin position="159"/>
        <end position="179"/>
    </location>
</feature>
<name>A0A8J3IWJ0_9CHLR</name>
<feature type="transmembrane region" description="Helical" evidence="1">
    <location>
        <begin position="98"/>
        <end position="114"/>
    </location>
</feature>
<accession>A0A8J3IWJ0</accession>
<feature type="transmembrane region" description="Helical" evidence="1">
    <location>
        <begin position="66"/>
        <end position="91"/>
    </location>
</feature>
<feature type="transmembrane region" description="Helical" evidence="1">
    <location>
        <begin position="256"/>
        <end position="277"/>
    </location>
</feature>
<dbReference type="Proteomes" id="UP000597444">
    <property type="component" value="Unassembled WGS sequence"/>
</dbReference>
<feature type="transmembrane region" description="Helical" evidence="1">
    <location>
        <begin position="289"/>
        <end position="312"/>
    </location>
</feature>
<sequence length="422" mass="47820">MALWWPFARLGWLLVALSTSGLYLALIPSYFAALHEVQPANQHTFTGRLSAWDMQVLREWGLSLDTYAICMVAADLLFHLSYALVAVLLFWRKPRDRMALLASFALILFPFGYARTTLQGLPPDWMWIPVALVLLGNVSMIVCAYVFPDGRLLAPWMRWLVVLLFVFWLAQTFVPAPFLSPSIPGFILFLTFIASAMWMQIYRYIFAATPHQRQQMKWVVFGTVLAVMGNIGGRVLSQLILLPLWPNCMLIVAGEVLIVTCSMLIIPPAIGIAIFSARLWDIDLIIHRTLIYSTLTAALAVAYVGVVVVLQIALGRLIAGNDLIIVASTLVILALFQPLRRRIQKVIDHRFYRRKYDAARTLTSFSATLGNEVNLEQLSERLVSVVEETMQPEHASLWLRYPVQRKRRRTLHLPAISSQDNK</sequence>
<keyword evidence="1" id="KW-0812">Transmembrane</keyword>
<keyword evidence="1" id="KW-0472">Membrane</keyword>